<accession>A0A0F6W4H5</accession>
<dbReference type="KEGG" id="samy:DB32_004226"/>
<proteinExistence type="predicted"/>
<dbReference type="Proteomes" id="UP000034883">
    <property type="component" value="Chromosome"/>
</dbReference>
<evidence type="ECO:0000313" key="1">
    <source>
        <dbReference type="EMBL" id="AKF07077.1"/>
    </source>
</evidence>
<sequence length="42" mass="4459">MKGAIVVGGLLIVYFLAAWAIGLPPYGSQVGDEIQQTRGIQQ</sequence>
<gene>
    <name evidence="1" type="ORF">DB32_004226</name>
</gene>
<protein>
    <submittedName>
        <fullName evidence="1">Uncharacterized protein</fullName>
    </submittedName>
</protein>
<organism evidence="1 2">
    <name type="scientific">Sandaracinus amylolyticus</name>
    <dbReference type="NCBI Taxonomy" id="927083"/>
    <lineage>
        <taxon>Bacteria</taxon>
        <taxon>Pseudomonadati</taxon>
        <taxon>Myxococcota</taxon>
        <taxon>Polyangia</taxon>
        <taxon>Polyangiales</taxon>
        <taxon>Sandaracinaceae</taxon>
        <taxon>Sandaracinus</taxon>
    </lineage>
</organism>
<keyword evidence="2" id="KW-1185">Reference proteome</keyword>
<reference evidence="1 2" key="1">
    <citation type="submission" date="2015-03" db="EMBL/GenBank/DDBJ databases">
        <title>Genome assembly of Sandaracinus amylolyticus DSM 53668.</title>
        <authorList>
            <person name="Sharma G."/>
            <person name="Subramanian S."/>
        </authorList>
    </citation>
    <scope>NUCLEOTIDE SEQUENCE [LARGE SCALE GENOMIC DNA]</scope>
    <source>
        <strain evidence="1 2">DSM 53668</strain>
    </source>
</reference>
<name>A0A0F6W4H5_9BACT</name>
<evidence type="ECO:0000313" key="2">
    <source>
        <dbReference type="Proteomes" id="UP000034883"/>
    </source>
</evidence>
<dbReference type="AlphaFoldDB" id="A0A0F6W4H5"/>
<dbReference type="EMBL" id="CP011125">
    <property type="protein sequence ID" value="AKF07077.1"/>
    <property type="molecule type" value="Genomic_DNA"/>
</dbReference>